<name>A0A6J7IQJ4_9ZZZZ</name>
<evidence type="ECO:0000256" key="1">
    <source>
        <dbReference type="ARBA" id="ARBA00004651"/>
    </source>
</evidence>
<evidence type="ECO:0000256" key="2">
    <source>
        <dbReference type="ARBA" id="ARBA00022475"/>
    </source>
</evidence>
<comment type="subcellular location">
    <subcellularLocation>
        <location evidence="1">Cell membrane</location>
        <topology evidence="1">Multi-pass membrane protein</topology>
    </subcellularLocation>
</comment>
<dbReference type="EMBL" id="CAFBMX010000006">
    <property type="protein sequence ID" value="CAB4932986.1"/>
    <property type="molecule type" value="Genomic_DNA"/>
</dbReference>
<evidence type="ECO:0000256" key="7">
    <source>
        <dbReference type="ARBA" id="ARBA00023136"/>
    </source>
</evidence>
<dbReference type="GO" id="GO:0005886">
    <property type="term" value="C:plasma membrane"/>
    <property type="evidence" value="ECO:0007669"/>
    <property type="project" value="UniProtKB-SubCell"/>
</dbReference>
<dbReference type="PANTHER" id="PTHR33908:SF11">
    <property type="entry name" value="MEMBRANE PROTEIN"/>
    <property type="match status" value="1"/>
</dbReference>
<dbReference type="Pfam" id="PF13231">
    <property type="entry name" value="PMT_2"/>
    <property type="match status" value="1"/>
</dbReference>
<evidence type="ECO:0000256" key="5">
    <source>
        <dbReference type="ARBA" id="ARBA00022692"/>
    </source>
</evidence>
<keyword evidence="6 8" id="KW-1133">Transmembrane helix</keyword>
<feature type="transmembrane region" description="Helical" evidence="8">
    <location>
        <begin position="341"/>
        <end position="358"/>
    </location>
</feature>
<keyword evidence="7 8" id="KW-0472">Membrane</keyword>
<gene>
    <name evidence="10" type="ORF">UFOPK3674_01280</name>
</gene>
<evidence type="ECO:0000259" key="9">
    <source>
        <dbReference type="Pfam" id="PF13231"/>
    </source>
</evidence>
<sequence>MVRTGRVAAGIVALAGVLYAIAGRGLVNYDTLYSLVWGREITEGRTPQLDAPIAPTPHPLATLLGIILAPLSRASSNAVHGMATLDVTIVLAFLALGVLGWVVYELGRTWFDPWVGVLAAAIILTRRPVLDFGARAYVDIPYVALVLGALLVASRRPRSGVPVLGLLAVAGLIRPEAWLFSLAYLAFLVFSGERDLRRLAGLCALAASGPLLWVLSDWLIAGSPLHSLTGTRDTAQELGRVTGLQHVPTTVPRRLGEILREPVLLGAAGGLVFAWLWLRERALPAVAAGALALVAFCILAAAGLPILGRYLLLPAAIGAVLCGAGVFGWRSLPRGDRRRQPWAWFGLLTLVLLVAFIPSQVNRIGNLRDALHIQDTIQQDLRALVHDPPAALNRACPVTAAPNHRPVPLLALWLDVPASSVVSLQDAGAPAVGQYARPATARVARDYVLDPRDRRAAIPPPPPGFQLAAQNRSWQVWKRCP</sequence>
<evidence type="ECO:0000256" key="4">
    <source>
        <dbReference type="ARBA" id="ARBA00022679"/>
    </source>
</evidence>
<keyword evidence="3" id="KW-0328">Glycosyltransferase</keyword>
<feature type="transmembrane region" description="Helical" evidence="8">
    <location>
        <begin position="83"/>
        <end position="104"/>
    </location>
</feature>
<feature type="transmembrane region" description="Helical" evidence="8">
    <location>
        <begin position="258"/>
        <end position="278"/>
    </location>
</feature>
<feature type="transmembrane region" description="Helical" evidence="8">
    <location>
        <begin position="166"/>
        <end position="187"/>
    </location>
</feature>
<dbReference type="GO" id="GO:0016763">
    <property type="term" value="F:pentosyltransferase activity"/>
    <property type="evidence" value="ECO:0007669"/>
    <property type="project" value="TreeGrafter"/>
</dbReference>
<keyword evidence="4" id="KW-0808">Transferase</keyword>
<dbReference type="InterPro" id="IPR038731">
    <property type="entry name" value="RgtA/B/C-like"/>
</dbReference>
<feature type="transmembrane region" description="Helical" evidence="8">
    <location>
        <begin position="199"/>
        <end position="221"/>
    </location>
</feature>
<dbReference type="AlphaFoldDB" id="A0A6J7IQJ4"/>
<dbReference type="GO" id="GO:0008610">
    <property type="term" value="P:lipid biosynthetic process"/>
    <property type="evidence" value="ECO:0007669"/>
    <property type="project" value="UniProtKB-ARBA"/>
</dbReference>
<evidence type="ECO:0000256" key="6">
    <source>
        <dbReference type="ARBA" id="ARBA00022989"/>
    </source>
</evidence>
<feature type="transmembrane region" description="Helical" evidence="8">
    <location>
        <begin position="136"/>
        <end position="154"/>
    </location>
</feature>
<reference evidence="10" key="1">
    <citation type="submission" date="2020-05" db="EMBL/GenBank/DDBJ databases">
        <authorList>
            <person name="Chiriac C."/>
            <person name="Salcher M."/>
            <person name="Ghai R."/>
            <person name="Kavagutti S V."/>
        </authorList>
    </citation>
    <scope>NUCLEOTIDE SEQUENCE</scope>
</reference>
<protein>
    <submittedName>
        <fullName evidence="10">Unannotated protein</fullName>
    </submittedName>
</protein>
<keyword evidence="5 8" id="KW-0812">Transmembrane</keyword>
<organism evidence="10">
    <name type="scientific">freshwater metagenome</name>
    <dbReference type="NCBI Taxonomy" id="449393"/>
    <lineage>
        <taxon>unclassified sequences</taxon>
        <taxon>metagenomes</taxon>
        <taxon>ecological metagenomes</taxon>
    </lineage>
</organism>
<feature type="domain" description="Glycosyltransferase RgtA/B/C/D-like" evidence="9">
    <location>
        <begin position="84"/>
        <end position="197"/>
    </location>
</feature>
<evidence type="ECO:0000256" key="3">
    <source>
        <dbReference type="ARBA" id="ARBA00022676"/>
    </source>
</evidence>
<keyword evidence="2" id="KW-1003">Cell membrane</keyword>
<proteinExistence type="predicted"/>
<feature type="transmembrane region" description="Helical" evidence="8">
    <location>
        <begin position="310"/>
        <end position="329"/>
    </location>
</feature>
<dbReference type="InterPro" id="IPR050297">
    <property type="entry name" value="LipidA_mod_glycosyltrf_83"/>
</dbReference>
<feature type="transmembrane region" description="Helical" evidence="8">
    <location>
        <begin position="285"/>
        <end position="304"/>
    </location>
</feature>
<accession>A0A6J7IQJ4</accession>
<evidence type="ECO:0000313" key="10">
    <source>
        <dbReference type="EMBL" id="CAB4932986.1"/>
    </source>
</evidence>
<dbReference type="PANTHER" id="PTHR33908">
    <property type="entry name" value="MANNOSYLTRANSFERASE YKCB-RELATED"/>
    <property type="match status" value="1"/>
</dbReference>
<evidence type="ECO:0000256" key="8">
    <source>
        <dbReference type="SAM" id="Phobius"/>
    </source>
</evidence>